<dbReference type="OrthoDB" id="5978344at2759"/>
<protein>
    <submittedName>
        <fullName evidence="1">Uncharacterized protein</fullName>
    </submittedName>
</protein>
<organism evidence="1 2">
    <name type="scientific">Paramuricea clavata</name>
    <name type="common">Red gorgonian</name>
    <name type="synonym">Violescent sea-whip</name>
    <dbReference type="NCBI Taxonomy" id="317549"/>
    <lineage>
        <taxon>Eukaryota</taxon>
        <taxon>Metazoa</taxon>
        <taxon>Cnidaria</taxon>
        <taxon>Anthozoa</taxon>
        <taxon>Octocorallia</taxon>
        <taxon>Malacalcyonacea</taxon>
        <taxon>Plexauridae</taxon>
        <taxon>Paramuricea</taxon>
    </lineage>
</organism>
<name>A0A6S7IBA2_PARCT</name>
<keyword evidence="2" id="KW-1185">Reference proteome</keyword>
<accession>A0A6S7IBA2</accession>
<dbReference type="AlphaFoldDB" id="A0A6S7IBA2"/>
<dbReference type="Proteomes" id="UP001152795">
    <property type="component" value="Unassembled WGS sequence"/>
</dbReference>
<comment type="caution">
    <text evidence="1">The sequence shown here is derived from an EMBL/GenBank/DDBJ whole genome shotgun (WGS) entry which is preliminary data.</text>
</comment>
<reference evidence="1" key="1">
    <citation type="submission" date="2020-04" db="EMBL/GenBank/DDBJ databases">
        <authorList>
            <person name="Alioto T."/>
            <person name="Alioto T."/>
            <person name="Gomez Garrido J."/>
        </authorList>
    </citation>
    <scope>NUCLEOTIDE SEQUENCE</scope>
    <source>
        <strain evidence="1">A484AB</strain>
    </source>
</reference>
<sequence length="189" mass="22280">MFRWHAHHDVDLLREVVAVRPKSGTEEQYGELQQLLDDASAYITDMQNKKTATKARKRLQEELDRNNAEQFRDDAMVAMREKNSRARDSDEETDEDEELTIAVQNKKSKRKKRTNKSDFMSYLSEKNSSNVALRQKELEYKNKALEVENKLKEDAMVLEQKRLDLQAKQIEMQFEMMRSFVGTSNFSKH</sequence>
<gene>
    <name evidence="1" type="ORF">PACLA_8A016582</name>
</gene>
<evidence type="ECO:0000313" key="1">
    <source>
        <dbReference type="EMBL" id="CAB4016185.1"/>
    </source>
</evidence>
<proteinExistence type="predicted"/>
<evidence type="ECO:0000313" key="2">
    <source>
        <dbReference type="Proteomes" id="UP001152795"/>
    </source>
</evidence>
<dbReference type="EMBL" id="CACRXK020009010">
    <property type="protein sequence ID" value="CAB4016185.1"/>
    <property type="molecule type" value="Genomic_DNA"/>
</dbReference>